<dbReference type="PROSITE" id="PS51163">
    <property type="entry name" value="YRDC"/>
    <property type="match status" value="1"/>
</dbReference>
<sequence>MQTNIEKAILELNNTGIVAIPTETVYGLAGNAFSENAVKKIFRLKKRPAHNPLIVHLSSADDLEKIAKEIPETAFKLARSFWPGPLTLVLKKKNIIPGVVTSGLETVAVRVPNHPLTLELLQRLQFPLAAPSANPFGSISPTKAAHVKKYFKGRLSTVLDGGECERGIESTIVGFNGEEPIILRHGAISIEELEKVVGSLKFSTHNEDKPNAPGMLSRHYSPATESYLTTDVIKAMTSFPGKRIGLLLFSKRVPDHTLIHQEVLSETGNFKEAANKLYAAMHRLDKKNADVLIFEELPEKGLGLTINDKLRRATNRKI</sequence>
<dbReference type="InterPro" id="IPR050156">
    <property type="entry name" value="TC-AMP_synthase_SUA5"/>
</dbReference>
<feature type="domain" description="YrdC-like" evidence="14">
    <location>
        <begin position="2"/>
        <end position="188"/>
    </location>
</feature>
<dbReference type="GO" id="GO:0061710">
    <property type="term" value="F:L-threonylcarbamoyladenylate synthase"/>
    <property type="evidence" value="ECO:0007669"/>
    <property type="project" value="UniProtKB-EC"/>
</dbReference>
<keyword evidence="9 13" id="KW-0547">Nucleotide-binding</keyword>
<evidence type="ECO:0000256" key="9">
    <source>
        <dbReference type="ARBA" id="ARBA00022741"/>
    </source>
</evidence>
<evidence type="ECO:0000256" key="8">
    <source>
        <dbReference type="ARBA" id="ARBA00022695"/>
    </source>
</evidence>
<dbReference type="NCBIfam" id="TIGR00057">
    <property type="entry name" value="L-threonylcarbamoyladenylate synthase"/>
    <property type="match status" value="1"/>
</dbReference>
<dbReference type="EC" id="2.7.7.87" evidence="3 13"/>
<reference evidence="15 16" key="1">
    <citation type="submission" date="2023-09" db="EMBL/GenBank/DDBJ databases">
        <authorList>
            <person name="Rey-Velasco X."/>
        </authorList>
    </citation>
    <scope>NUCLEOTIDE SEQUENCE [LARGE SCALE GENOMIC DNA]</scope>
    <source>
        <strain evidence="15 16">F188</strain>
    </source>
</reference>
<evidence type="ECO:0000256" key="4">
    <source>
        <dbReference type="ARBA" id="ARBA00015492"/>
    </source>
</evidence>
<dbReference type="InterPro" id="IPR006070">
    <property type="entry name" value="Sua5-like_dom"/>
</dbReference>
<keyword evidence="8 13" id="KW-0548">Nucleotidyltransferase</keyword>
<dbReference type="InterPro" id="IPR017945">
    <property type="entry name" value="DHBP_synth_RibB-like_a/b_dom"/>
</dbReference>
<proteinExistence type="inferred from homology"/>
<evidence type="ECO:0000256" key="11">
    <source>
        <dbReference type="ARBA" id="ARBA00029774"/>
    </source>
</evidence>
<keyword evidence="7 13" id="KW-0819">tRNA processing</keyword>
<accession>A0ABU3DYP6</accession>
<dbReference type="EMBL" id="JAVRHM010000002">
    <property type="protein sequence ID" value="MDT0688795.1"/>
    <property type="molecule type" value="Genomic_DNA"/>
</dbReference>
<evidence type="ECO:0000256" key="12">
    <source>
        <dbReference type="ARBA" id="ARBA00048366"/>
    </source>
</evidence>
<evidence type="ECO:0000256" key="10">
    <source>
        <dbReference type="ARBA" id="ARBA00022840"/>
    </source>
</evidence>
<dbReference type="PANTHER" id="PTHR17490">
    <property type="entry name" value="SUA5"/>
    <property type="match status" value="1"/>
</dbReference>
<keyword evidence="6 13" id="KW-0808">Transferase</keyword>
<comment type="subcellular location">
    <subcellularLocation>
        <location evidence="1 13">Cytoplasm</location>
    </subcellularLocation>
</comment>
<protein>
    <recommendedName>
        <fullName evidence="4 13">Threonylcarbamoyl-AMP synthase</fullName>
        <shortName evidence="13">TC-AMP synthase</shortName>
        <ecNumber evidence="3 13">2.7.7.87</ecNumber>
    </recommendedName>
    <alternativeName>
        <fullName evidence="11 13">L-threonylcarbamoyladenylate synthase</fullName>
    </alternativeName>
</protein>
<evidence type="ECO:0000256" key="7">
    <source>
        <dbReference type="ARBA" id="ARBA00022694"/>
    </source>
</evidence>
<comment type="function">
    <text evidence="13">Required for the formation of a threonylcarbamoyl group on adenosine at position 37 (t(6)A37) in tRNAs that read codons beginning with adenine.</text>
</comment>
<evidence type="ECO:0000256" key="6">
    <source>
        <dbReference type="ARBA" id="ARBA00022679"/>
    </source>
</evidence>
<evidence type="ECO:0000259" key="14">
    <source>
        <dbReference type="PROSITE" id="PS51163"/>
    </source>
</evidence>
<dbReference type="RefSeq" id="WP_311681150.1">
    <property type="nucleotide sequence ID" value="NZ_JAVRHM010000002.1"/>
</dbReference>
<evidence type="ECO:0000256" key="13">
    <source>
        <dbReference type="PIRNR" id="PIRNR004930"/>
    </source>
</evidence>
<evidence type="ECO:0000313" key="15">
    <source>
        <dbReference type="EMBL" id="MDT0688795.1"/>
    </source>
</evidence>
<evidence type="ECO:0000256" key="2">
    <source>
        <dbReference type="ARBA" id="ARBA00007663"/>
    </source>
</evidence>
<dbReference type="Gene3D" id="3.90.870.10">
    <property type="entry name" value="DHBP synthase"/>
    <property type="match status" value="1"/>
</dbReference>
<gene>
    <name evidence="15" type="ORF">RM549_03315</name>
</gene>
<dbReference type="Gene3D" id="3.40.50.11030">
    <property type="entry name" value="Threonylcarbamoyl-AMP synthase, C-terminal domain"/>
    <property type="match status" value="1"/>
</dbReference>
<dbReference type="PANTHER" id="PTHR17490:SF16">
    <property type="entry name" value="THREONYLCARBAMOYL-AMP SYNTHASE"/>
    <property type="match status" value="1"/>
</dbReference>
<dbReference type="SUPFAM" id="SSF55821">
    <property type="entry name" value="YrdC/RibB"/>
    <property type="match status" value="1"/>
</dbReference>
<name>A0ABU3DYP6_9FLAO</name>
<dbReference type="InterPro" id="IPR010923">
    <property type="entry name" value="T(6)A37_SUA5"/>
</dbReference>
<evidence type="ECO:0000256" key="5">
    <source>
        <dbReference type="ARBA" id="ARBA00022490"/>
    </source>
</evidence>
<evidence type="ECO:0000256" key="1">
    <source>
        <dbReference type="ARBA" id="ARBA00004496"/>
    </source>
</evidence>
<dbReference type="Pfam" id="PF01300">
    <property type="entry name" value="Sua5_yciO_yrdC"/>
    <property type="match status" value="1"/>
</dbReference>
<dbReference type="PIRSF" id="PIRSF004930">
    <property type="entry name" value="Tln_factor_SUA5"/>
    <property type="match status" value="1"/>
</dbReference>
<dbReference type="Proteomes" id="UP001261624">
    <property type="component" value="Unassembled WGS sequence"/>
</dbReference>
<dbReference type="Pfam" id="PF03481">
    <property type="entry name" value="Sua5_C"/>
    <property type="match status" value="1"/>
</dbReference>
<dbReference type="InterPro" id="IPR038385">
    <property type="entry name" value="Sua5/YwlC_C"/>
</dbReference>
<organism evidence="15 16">
    <name type="scientific">Autumnicola patrickiae</name>
    <dbReference type="NCBI Taxonomy" id="3075591"/>
    <lineage>
        <taxon>Bacteria</taxon>
        <taxon>Pseudomonadati</taxon>
        <taxon>Bacteroidota</taxon>
        <taxon>Flavobacteriia</taxon>
        <taxon>Flavobacteriales</taxon>
        <taxon>Flavobacteriaceae</taxon>
        <taxon>Autumnicola</taxon>
    </lineage>
</organism>
<dbReference type="InterPro" id="IPR005145">
    <property type="entry name" value="Sua5_C"/>
</dbReference>
<keyword evidence="10 13" id="KW-0067">ATP-binding</keyword>
<comment type="similarity">
    <text evidence="2 13">Belongs to the SUA5 family.</text>
</comment>
<evidence type="ECO:0000313" key="16">
    <source>
        <dbReference type="Proteomes" id="UP001261624"/>
    </source>
</evidence>
<keyword evidence="16" id="KW-1185">Reference proteome</keyword>
<comment type="catalytic activity">
    <reaction evidence="12 13">
        <text>L-threonine + hydrogencarbonate + ATP = L-threonylcarbamoyladenylate + diphosphate + H2O</text>
        <dbReference type="Rhea" id="RHEA:36407"/>
        <dbReference type="ChEBI" id="CHEBI:15377"/>
        <dbReference type="ChEBI" id="CHEBI:17544"/>
        <dbReference type="ChEBI" id="CHEBI:30616"/>
        <dbReference type="ChEBI" id="CHEBI:33019"/>
        <dbReference type="ChEBI" id="CHEBI:57926"/>
        <dbReference type="ChEBI" id="CHEBI:73682"/>
        <dbReference type="EC" id="2.7.7.87"/>
    </reaction>
</comment>
<keyword evidence="5 13" id="KW-0963">Cytoplasm</keyword>
<evidence type="ECO:0000256" key="3">
    <source>
        <dbReference type="ARBA" id="ARBA00012584"/>
    </source>
</evidence>
<comment type="caution">
    <text evidence="15">The sequence shown here is derived from an EMBL/GenBank/DDBJ whole genome shotgun (WGS) entry which is preliminary data.</text>
</comment>